<dbReference type="AlphaFoldDB" id="A0A2I1HC29"/>
<keyword evidence="2" id="KW-1185">Reference proteome</keyword>
<gene>
    <name evidence="1" type="ORF">RhiirA4_476758</name>
</gene>
<proteinExistence type="predicted"/>
<dbReference type="Proteomes" id="UP000234323">
    <property type="component" value="Unassembled WGS sequence"/>
</dbReference>
<sequence>MPSSVTVLCQIKSKGQGGGFISGLASYMIEHFRIQVDYEAGPDSRLRTCIKIEYSNVKITSNDDDEQMQDVIIKKEDDVVVNSTCTSKADGQDLG</sequence>
<protein>
    <submittedName>
        <fullName evidence="1">Uncharacterized protein</fullName>
    </submittedName>
</protein>
<evidence type="ECO:0000313" key="1">
    <source>
        <dbReference type="EMBL" id="PKY56451.1"/>
    </source>
</evidence>
<organism evidence="1 2">
    <name type="scientific">Rhizophagus irregularis</name>
    <dbReference type="NCBI Taxonomy" id="588596"/>
    <lineage>
        <taxon>Eukaryota</taxon>
        <taxon>Fungi</taxon>
        <taxon>Fungi incertae sedis</taxon>
        <taxon>Mucoromycota</taxon>
        <taxon>Glomeromycotina</taxon>
        <taxon>Glomeromycetes</taxon>
        <taxon>Glomerales</taxon>
        <taxon>Glomeraceae</taxon>
        <taxon>Rhizophagus</taxon>
    </lineage>
</organism>
<comment type="caution">
    <text evidence="1">The sequence shown here is derived from an EMBL/GenBank/DDBJ whole genome shotgun (WGS) entry which is preliminary data.</text>
</comment>
<name>A0A2I1HC29_9GLOM</name>
<accession>A0A2I1HC29</accession>
<dbReference type="OrthoDB" id="10386256at2759"/>
<dbReference type="EMBL" id="LLXI01002187">
    <property type="protein sequence ID" value="PKY56451.1"/>
    <property type="molecule type" value="Genomic_DNA"/>
</dbReference>
<evidence type="ECO:0000313" key="2">
    <source>
        <dbReference type="Proteomes" id="UP000234323"/>
    </source>
</evidence>
<reference evidence="1 2" key="1">
    <citation type="submission" date="2015-10" db="EMBL/GenBank/DDBJ databases">
        <title>Genome analyses suggest a sexual origin of heterokaryosis in a supposedly ancient asexual fungus.</title>
        <authorList>
            <person name="Ropars J."/>
            <person name="Sedzielewska K."/>
            <person name="Noel J."/>
            <person name="Charron P."/>
            <person name="Farinelli L."/>
            <person name="Marton T."/>
            <person name="Kruger M."/>
            <person name="Pelin A."/>
            <person name="Brachmann A."/>
            <person name="Corradi N."/>
        </authorList>
    </citation>
    <scope>NUCLEOTIDE SEQUENCE [LARGE SCALE GENOMIC DNA]</scope>
    <source>
        <strain evidence="1 2">A4</strain>
    </source>
</reference>